<name>A0A371CRD1_9APHY</name>
<evidence type="ECO:0000313" key="2">
    <source>
        <dbReference type="Proteomes" id="UP000256964"/>
    </source>
</evidence>
<organism evidence="1 2">
    <name type="scientific">Lentinus brumalis</name>
    <dbReference type="NCBI Taxonomy" id="2498619"/>
    <lineage>
        <taxon>Eukaryota</taxon>
        <taxon>Fungi</taxon>
        <taxon>Dikarya</taxon>
        <taxon>Basidiomycota</taxon>
        <taxon>Agaricomycotina</taxon>
        <taxon>Agaricomycetes</taxon>
        <taxon>Polyporales</taxon>
        <taxon>Polyporaceae</taxon>
        <taxon>Lentinus</taxon>
    </lineage>
</organism>
<dbReference type="Proteomes" id="UP000256964">
    <property type="component" value="Unassembled WGS sequence"/>
</dbReference>
<dbReference type="AlphaFoldDB" id="A0A371CRD1"/>
<gene>
    <name evidence="1" type="ORF">OH76DRAFT_1258098</name>
</gene>
<accession>A0A371CRD1</accession>
<proteinExistence type="predicted"/>
<protein>
    <submittedName>
        <fullName evidence="1">Uncharacterized protein</fullName>
    </submittedName>
</protein>
<sequence>MECKWTGDESKACSGCREFVTRAVAVPSHDPECTACPFIRRAKVRSVCAALAQVTTSSMALRVAPSRVRPTIPLPVCHTVTQRVRACCASRASSLRLTVEDAKEAECGTQNASASGTRREYVSEPEARAASNIRVSVAHTGMYGMHMDRGRVPHVLGVEQSARRTRLGRIHGGVVV</sequence>
<keyword evidence="2" id="KW-1185">Reference proteome</keyword>
<reference evidence="1 2" key="1">
    <citation type="journal article" date="2018" name="Biotechnol. Biofuels">
        <title>Integrative visual omics of the white-rot fungus Polyporus brumalis exposes the biotechnological potential of its oxidative enzymes for delignifying raw plant biomass.</title>
        <authorList>
            <person name="Miyauchi S."/>
            <person name="Rancon A."/>
            <person name="Drula E."/>
            <person name="Hage H."/>
            <person name="Chaduli D."/>
            <person name="Favel A."/>
            <person name="Grisel S."/>
            <person name="Henrissat B."/>
            <person name="Herpoel-Gimbert I."/>
            <person name="Ruiz-Duenas F.J."/>
            <person name="Chevret D."/>
            <person name="Hainaut M."/>
            <person name="Lin J."/>
            <person name="Wang M."/>
            <person name="Pangilinan J."/>
            <person name="Lipzen A."/>
            <person name="Lesage-Meessen L."/>
            <person name="Navarro D."/>
            <person name="Riley R."/>
            <person name="Grigoriev I.V."/>
            <person name="Zhou S."/>
            <person name="Raouche S."/>
            <person name="Rosso M.N."/>
        </authorList>
    </citation>
    <scope>NUCLEOTIDE SEQUENCE [LARGE SCALE GENOMIC DNA]</scope>
    <source>
        <strain evidence="1 2">BRFM 1820</strain>
    </source>
</reference>
<dbReference type="EMBL" id="KZ857475">
    <property type="protein sequence ID" value="RDX42845.1"/>
    <property type="molecule type" value="Genomic_DNA"/>
</dbReference>
<evidence type="ECO:0000313" key="1">
    <source>
        <dbReference type="EMBL" id="RDX42845.1"/>
    </source>
</evidence>